<keyword evidence="3" id="KW-0597">Phosphoprotein</keyword>
<gene>
    <name evidence="8" type="ORF">Wenmar_02713</name>
</gene>
<dbReference type="GO" id="GO:0000155">
    <property type="term" value="F:phosphorelay sensor kinase activity"/>
    <property type="evidence" value="ECO:0007669"/>
    <property type="project" value="InterPro"/>
</dbReference>
<dbReference type="eggNOG" id="COG4251">
    <property type="taxonomic scope" value="Bacteria"/>
</dbReference>
<dbReference type="InterPro" id="IPR036890">
    <property type="entry name" value="HATPase_C_sf"/>
</dbReference>
<dbReference type="AlphaFoldDB" id="A0A0D0NKZ3"/>
<dbReference type="GO" id="GO:0000156">
    <property type="term" value="F:phosphorelay response regulator activity"/>
    <property type="evidence" value="ECO:0007669"/>
    <property type="project" value="TreeGrafter"/>
</dbReference>
<dbReference type="EMBL" id="AONG01000012">
    <property type="protein sequence ID" value="KIQ68980.1"/>
    <property type="molecule type" value="Genomic_DNA"/>
</dbReference>
<dbReference type="Pfam" id="PF02518">
    <property type="entry name" value="HATPase_c"/>
    <property type="match status" value="1"/>
</dbReference>
<evidence type="ECO:0000256" key="2">
    <source>
        <dbReference type="ARBA" id="ARBA00012438"/>
    </source>
</evidence>
<evidence type="ECO:0000256" key="3">
    <source>
        <dbReference type="ARBA" id="ARBA00022553"/>
    </source>
</evidence>
<dbReference type="PANTHER" id="PTHR42878">
    <property type="entry name" value="TWO-COMPONENT HISTIDINE KINASE"/>
    <property type="match status" value="1"/>
</dbReference>
<comment type="caution">
    <text evidence="8">The sequence shown here is derived from an EMBL/GenBank/DDBJ whole genome shotgun (WGS) entry which is preliminary data.</text>
</comment>
<dbReference type="Proteomes" id="UP000035100">
    <property type="component" value="Unassembled WGS sequence"/>
</dbReference>
<dbReference type="InterPro" id="IPR050351">
    <property type="entry name" value="BphY/WalK/GraS-like"/>
</dbReference>
<feature type="region of interest" description="Disordered" evidence="6">
    <location>
        <begin position="1"/>
        <end position="24"/>
    </location>
</feature>
<accession>A0A0D0NKZ3</accession>
<dbReference type="SMART" id="SM00387">
    <property type="entry name" value="HATPase_c"/>
    <property type="match status" value="1"/>
</dbReference>
<dbReference type="PROSITE" id="PS50109">
    <property type="entry name" value="HIS_KIN"/>
    <property type="match status" value="1"/>
</dbReference>
<evidence type="ECO:0000256" key="5">
    <source>
        <dbReference type="ARBA" id="ARBA00022777"/>
    </source>
</evidence>
<dbReference type="GO" id="GO:0030295">
    <property type="term" value="F:protein kinase activator activity"/>
    <property type="evidence" value="ECO:0007669"/>
    <property type="project" value="TreeGrafter"/>
</dbReference>
<dbReference type="Gene3D" id="3.30.565.10">
    <property type="entry name" value="Histidine kinase-like ATPase, C-terminal domain"/>
    <property type="match status" value="1"/>
</dbReference>
<dbReference type="InterPro" id="IPR005467">
    <property type="entry name" value="His_kinase_dom"/>
</dbReference>
<comment type="catalytic activity">
    <reaction evidence="1">
        <text>ATP + protein L-histidine = ADP + protein N-phospho-L-histidine.</text>
        <dbReference type="EC" id="2.7.13.3"/>
    </reaction>
</comment>
<dbReference type="InterPro" id="IPR003661">
    <property type="entry name" value="HisK_dim/P_dom"/>
</dbReference>
<sequence>MSHAPQPRASEGLPGGPPPNVTAGSDLDDFVYRISHDLRSSVRALHHLPTWILEDLQADGVELPDSPRRSLSHIASHARRIDHMLNGLLDYARVGRLQSVVEQSPRDALDEVIDALGPPPGVTIVNELSSGRLSLGEADLMRIFNILVGNAIRHAPNRPLTIRVDGAVNDGAWKIAVSDDGPGIPDAYREAVFQPMVKLVSRDQDEGAGMGLAVLAKIAVRCGGRAWIETADGGGARVCVRLGPD</sequence>
<evidence type="ECO:0000259" key="7">
    <source>
        <dbReference type="PROSITE" id="PS50109"/>
    </source>
</evidence>
<keyword evidence="4" id="KW-0808">Transferase</keyword>
<keyword evidence="5 8" id="KW-0418">Kinase</keyword>
<evidence type="ECO:0000256" key="1">
    <source>
        <dbReference type="ARBA" id="ARBA00000085"/>
    </source>
</evidence>
<dbReference type="InterPro" id="IPR003594">
    <property type="entry name" value="HATPase_dom"/>
</dbReference>
<dbReference type="PANTHER" id="PTHR42878:SF15">
    <property type="entry name" value="BACTERIOPHYTOCHROME"/>
    <property type="match status" value="1"/>
</dbReference>
<evidence type="ECO:0000256" key="6">
    <source>
        <dbReference type="SAM" id="MobiDB-lite"/>
    </source>
</evidence>
<feature type="domain" description="Histidine kinase" evidence="7">
    <location>
        <begin position="33"/>
        <end position="245"/>
    </location>
</feature>
<dbReference type="Gene3D" id="1.10.287.130">
    <property type="match status" value="1"/>
</dbReference>
<evidence type="ECO:0000256" key="4">
    <source>
        <dbReference type="ARBA" id="ARBA00022679"/>
    </source>
</evidence>
<dbReference type="CDD" id="cd00082">
    <property type="entry name" value="HisKA"/>
    <property type="match status" value="1"/>
</dbReference>
<dbReference type="RefSeq" id="WP_018301608.1">
    <property type="nucleotide sequence ID" value="NZ_KB902277.1"/>
</dbReference>
<dbReference type="SUPFAM" id="SSF47384">
    <property type="entry name" value="Homodimeric domain of signal transducing histidine kinase"/>
    <property type="match status" value="1"/>
</dbReference>
<protein>
    <recommendedName>
        <fullName evidence="2">histidine kinase</fullName>
        <ecNumber evidence="2">2.7.13.3</ecNumber>
    </recommendedName>
</protein>
<organism evidence="8 9">
    <name type="scientific">Wenxinia marina DSM 24838</name>
    <dbReference type="NCBI Taxonomy" id="1123501"/>
    <lineage>
        <taxon>Bacteria</taxon>
        <taxon>Pseudomonadati</taxon>
        <taxon>Pseudomonadota</taxon>
        <taxon>Alphaproteobacteria</taxon>
        <taxon>Rhodobacterales</taxon>
        <taxon>Roseobacteraceae</taxon>
        <taxon>Wenxinia</taxon>
    </lineage>
</organism>
<evidence type="ECO:0000313" key="9">
    <source>
        <dbReference type="Proteomes" id="UP000035100"/>
    </source>
</evidence>
<dbReference type="EC" id="2.7.13.3" evidence="2"/>
<reference evidence="8 9" key="1">
    <citation type="submission" date="2013-01" db="EMBL/GenBank/DDBJ databases">
        <authorList>
            <person name="Fiebig A."/>
            <person name="Goeker M."/>
            <person name="Klenk H.-P.P."/>
        </authorList>
    </citation>
    <scope>NUCLEOTIDE SEQUENCE [LARGE SCALE GENOMIC DNA]</scope>
    <source>
        <strain evidence="8 9">DSM 24838</strain>
    </source>
</reference>
<dbReference type="STRING" id="1123501.Wenmar_02713"/>
<evidence type="ECO:0000313" key="8">
    <source>
        <dbReference type="EMBL" id="KIQ68980.1"/>
    </source>
</evidence>
<dbReference type="InterPro" id="IPR036097">
    <property type="entry name" value="HisK_dim/P_sf"/>
</dbReference>
<dbReference type="SUPFAM" id="SSF55874">
    <property type="entry name" value="ATPase domain of HSP90 chaperone/DNA topoisomerase II/histidine kinase"/>
    <property type="match status" value="1"/>
</dbReference>
<dbReference type="GO" id="GO:0007234">
    <property type="term" value="P:osmosensory signaling via phosphorelay pathway"/>
    <property type="evidence" value="ECO:0007669"/>
    <property type="project" value="TreeGrafter"/>
</dbReference>
<name>A0A0D0NKZ3_9RHOB</name>
<keyword evidence="9" id="KW-1185">Reference proteome</keyword>
<dbReference type="CDD" id="cd00075">
    <property type="entry name" value="HATPase"/>
    <property type="match status" value="1"/>
</dbReference>
<proteinExistence type="predicted"/>
<dbReference type="InterPro" id="IPR004358">
    <property type="entry name" value="Sig_transdc_His_kin-like_C"/>
</dbReference>
<dbReference type="PRINTS" id="PR00344">
    <property type="entry name" value="BCTRLSENSOR"/>
</dbReference>